<name>G2GM63_9ACTN</name>
<keyword evidence="7" id="KW-1133">Transmembrane helix</keyword>
<evidence type="ECO:0000313" key="10">
    <source>
        <dbReference type="Proteomes" id="UP000004217"/>
    </source>
</evidence>
<keyword evidence="5" id="KW-0201">Cytochrome c-type biogenesis</keyword>
<dbReference type="EMBL" id="AGBF01000231">
    <property type="protein sequence ID" value="EGX55410.1"/>
    <property type="molecule type" value="Genomic_DNA"/>
</dbReference>
<evidence type="ECO:0000256" key="5">
    <source>
        <dbReference type="ARBA" id="ARBA00022748"/>
    </source>
</evidence>
<keyword evidence="10" id="KW-1185">Reference proteome</keyword>
<organism evidence="9 10">
    <name type="scientific">Streptomyces zinciresistens K42</name>
    <dbReference type="NCBI Taxonomy" id="700597"/>
    <lineage>
        <taxon>Bacteria</taxon>
        <taxon>Bacillati</taxon>
        <taxon>Actinomycetota</taxon>
        <taxon>Actinomycetes</taxon>
        <taxon>Kitasatosporales</taxon>
        <taxon>Streptomycetaceae</taxon>
        <taxon>Streptomyces</taxon>
    </lineage>
</organism>
<dbReference type="GO" id="GO:0046872">
    <property type="term" value="F:metal ion binding"/>
    <property type="evidence" value="ECO:0007669"/>
    <property type="project" value="UniProtKB-KW"/>
</dbReference>
<comment type="caution">
    <text evidence="9">The sequence shown here is derived from an EMBL/GenBank/DDBJ whole genome shotgun (WGS) entry which is preliminary data.</text>
</comment>
<sequence>MRSRLVGIGTLVAVLGLLAVAVTGLVVRDSGGEDRAYRLEQKLRCPVCKSVSIAESPAQTAQDMRAVVARQIAAGRTDQEIIDYFRSRYGDWVLLDPPASGTTLTLWWLPAGALVLGCVLLVRMRQRRVDGPREELTADQRERVDRALAAARARVEEESA</sequence>
<dbReference type="InterPro" id="IPR038297">
    <property type="entry name" value="CcmH/CycL/NrfF/Ccl2_sf"/>
</dbReference>
<evidence type="ECO:0000256" key="2">
    <source>
        <dbReference type="ARBA" id="ARBA00022617"/>
    </source>
</evidence>
<evidence type="ECO:0000313" key="9">
    <source>
        <dbReference type="EMBL" id="EGX55410.1"/>
    </source>
</evidence>
<feature type="transmembrane region" description="Helical" evidence="7">
    <location>
        <begin position="104"/>
        <end position="122"/>
    </location>
</feature>
<comment type="similarity">
    <text evidence="1 7">Belongs to the CcmH/CycL/Ccl2/NrfF family.</text>
</comment>
<dbReference type="PATRIC" id="fig|700597.3.peg.6469"/>
<keyword evidence="3 7" id="KW-0479">Metal-binding</keyword>
<evidence type="ECO:0000256" key="6">
    <source>
        <dbReference type="ARBA" id="ARBA00023004"/>
    </source>
</evidence>
<dbReference type="GO" id="GO:0017004">
    <property type="term" value="P:cytochrome complex assembly"/>
    <property type="evidence" value="ECO:0007669"/>
    <property type="project" value="UniProtKB-KW"/>
</dbReference>
<dbReference type="PANTHER" id="PTHR47870">
    <property type="entry name" value="CYTOCHROME C-TYPE BIOGENESIS PROTEIN CCMH"/>
    <property type="match status" value="1"/>
</dbReference>
<accession>G2GM63</accession>
<evidence type="ECO:0000256" key="3">
    <source>
        <dbReference type="ARBA" id="ARBA00022723"/>
    </source>
</evidence>
<feature type="domain" description="CcmH/CycL/Ccl2/NrfF N-terminal" evidence="8">
    <location>
        <begin position="20"/>
        <end position="147"/>
    </location>
</feature>
<dbReference type="Gene3D" id="1.10.8.640">
    <property type="entry name" value="Cytochrome C biogenesis protein"/>
    <property type="match status" value="1"/>
</dbReference>
<dbReference type="InterPro" id="IPR051263">
    <property type="entry name" value="C-type_cytochrome_biogenesis"/>
</dbReference>
<evidence type="ECO:0000256" key="7">
    <source>
        <dbReference type="RuleBase" id="RU364112"/>
    </source>
</evidence>
<dbReference type="AlphaFoldDB" id="G2GM63"/>
<comment type="function">
    <text evidence="7">Possible subunit of a heme lyase.</text>
</comment>
<reference evidence="9 10" key="1">
    <citation type="submission" date="2011-08" db="EMBL/GenBank/DDBJ databases">
        <authorList>
            <person name="Lin Y."/>
            <person name="Hao X."/>
            <person name="Johnstone L."/>
            <person name="Miller S.J."/>
            <person name="Wei G."/>
            <person name="Rensing C."/>
        </authorList>
    </citation>
    <scope>NUCLEOTIDE SEQUENCE [LARGE SCALE GENOMIC DNA]</scope>
    <source>
        <strain evidence="9 10">K42</strain>
    </source>
</reference>
<dbReference type="GO" id="GO:0005886">
    <property type="term" value="C:plasma membrane"/>
    <property type="evidence" value="ECO:0007669"/>
    <property type="project" value="TreeGrafter"/>
</dbReference>
<dbReference type="InterPro" id="IPR005616">
    <property type="entry name" value="CcmH/CycL/Ccl2/NrfF_N"/>
</dbReference>
<dbReference type="Pfam" id="PF03918">
    <property type="entry name" value="CcmH"/>
    <property type="match status" value="1"/>
</dbReference>
<dbReference type="PANTHER" id="PTHR47870:SF1">
    <property type="entry name" value="CYTOCHROME C-TYPE BIOGENESIS PROTEIN CCMH"/>
    <property type="match status" value="1"/>
</dbReference>
<dbReference type="Proteomes" id="UP000004217">
    <property type="component" value="Unassembled WGS sequence"/>
</dbReference>
<evidence type="ECO:0000256" key="4">
    <source>
        <dbReference type="ARBA" id="ARBA00022729"/>
    </source>
</evidence>
<keyword evidence="2 7" id="KW-0349">Heme</keyword>
<protein>
    <recommendedName>
        <fullName evidence="7">Cytochrome c-type biogenesis protein</fullName>
    </recommendedName>
</protein>
<evidence type="ECO:0000256" key="1">
    <source>
        <dbReference type="ARBA" id="ARBA00010342"/>
    </source>
</evidence>
<proteinExistence type="inferred from homology"/>
<evidence type="ECO:0000259" key="8">
    <source>
        <dbReference type="Pfam" id="PF03918"/>
    </source>
</evidence>
<dbReference type="OrthoDB" id="9804975at2"/>
<gene>
    <name evidence="9" type="ORF">SZN_33076</name>
</gene>
<dbReference type="RefSeq" id="WP_007503467.1">
    <property type="nucleotide sequence ID" value="NZ_AGBF01000231.1"/>
</dbReference>
<keyword evidence="6 7" id="KW-0408">Iron</keyword>
<dbReference type="CDD" id="cd16378">
    <property type="entry name" value="CcmH_N"/>
    <property type="match status" value="1"/>
</dbReference>
<keyword evidence="7" id="KW-0812">Transmembrane</keyword>
<keyword evidence="7" id="KW-0472">Membrane</keyword>
<keyword evidence="4 7" id="KW-0732">Signal</keyword>